<dbReference type="RefSeq" id="WP_107823079.1">
    <property type="nucleotide sequence ID" value="NZ_OY782574.1"/>
</dbReference>
<dbReference type="Proteomes" id="UP000243525">
    <property type="component" value="Unassembled WGS sequence"/>
</dbReference>
<dbReference type="GO" id="GO:0046912">
    <property type="term" value="F:acyltransferase activity, acyl groups converted into alkyl on transfer"/>
    <property type="evidence" value="ECO:0007669"/>
    <property type="project" value="InterPro"/>
</dbReference>
<feature type="domain" description="Pyruvate carboxyltransferase" evidence="5">
    <location>
        <begin position="25"/>
        <end position="276"/>
    </location>
</feature>
<dbReference type="PANTHER" id="PTHR42880">
    <property type="entry name" value="HOMOCITRATE SYNTHASE"/>
    <property type="match status" value="1"/>
</dbReference>
<evidence type="ECO:0000256" key="3">
    <source>
        <dbReference type="RuleBase" id="RU003523"/>
    </source>
</evidence>
<dbReference type="Pfam" id="PF22617">
    <property type="entry name" value="HCS_D2"/>
    <property type="match status" value="1"/>
</dbReference>
<protein>
    <submittedName>
        <fullName evidence="6">Homocitrate synthase NifV</fullName>
    </submittedName>
</protein>
<evidence type="ECO:0000256" key="2">
    <source>
        <dbReference type="ARBA" id="ARBA00022679"/>
    </source>
</evidence>
<feature type="region of interest" description="Disordered" evidence="4">
    <location>
        <begin position="1"/>
        <end position="20"/>
    </location>
</feature>
<keyword evidence="7" id="KW-1185">Reference proteome</keyword>
<dbReference type="PROSITE" id="PS00816">
    <property type="entry name" value="AIPM_HOMOCIT_SYNTH_2"/>
    <property type="match status" value="1"/>
</dbReference>
<dbReference type="GO" id="GO:0019752">
    <property type="term" value="P:carboxylic acid metabolic process"/>
    <property type="evidence" value="ECO:0007669"/>
    <property type="project" value="InterPro"/>
</dbReference>
<evidence type="ECO:0000256" key="4">
    <source>
        <dbReference type="SAM" id="MobiDB-lite"/>
    </source>
</evidence>
<dbReference type="InterPro" id="IPR002034">
    <property type="entry name" value="AIPM/Hcit_synth_CS"/>
</dbReference>
<dbReference type="PROSITE" id="PS50991">
    <property type="entry name" value="PYR_CT"/>
    <property type="match status" value="1"/>
</dbReference>
<sequence length="396" mass="43098">MIDSNRIYRPEVAPATSGRSRGASLHIIDTTLRDGEQAPGVVFSFDEKLKIAALLNDAGVQELEVGTPIMGECEQMVIREIVNAGFNFSSTCWGRATEEDMVATEKTGCSRMNISFPVSDIQQAAIGKSRSWVMDRVKPMMAFAHQRFDFVAVGAQDASRADRTFLKEFIEACLAEGAHRIRIADTVGTLNPLSTMEFFSWLTGLFPAVEFEFHGHNDLGMATANTVSAALAGCQSASLTVNGLGERAGNACLEEVVAAMKLSANSDCGIRLDRLQELCHVVEAASLRKLHDSKPIVGEMICRHESGIHCRSLVNDEMSYQAFKPELFGRKTELVFGKHSGAGGINHFLKSKGIDLAKEQLADALQSMKAAAQRAKRAFDYEEAAIIMNAAINDSK</sequence>
<dbReference type="EMBL" id="QAAD01000014">
    <property type="protein sequence ID" value="PTN07718.1"/>
    <property type="molecule type" value="Genomic_DNA"/>
</dbReference>
<dbReference type="Gene3D" id="3.20.20.70">
    <property type="entry name" value="Aldolase class I"/>
    <property type="match status" value="1"/>
</dbReference>
<dbReference type="InterPro" id="IPR013785">
    <property type="entry name" value="Aldolase_TIM"/>
</dbReference>
<organism evidence="6 7">
    <name type="scientific">Mangrovibacterium marinum</name>
    <dbReference type="NCBI Taxonomy" id="1639118"/>
    <lineage>
        <taxon>Bacteria</taxon>
        <taxon>Pseudomonadati</taxon>
        <taxon>Bacteroidota</taxon>
        <taxon>Bacteroidia</taxon>
        <taxon>Marinilabiliales</taxon>
        <taxon>Prolixibacteraceae</taxon>
        <taxon>Mangrovibacterium</taxon>
    </lineage>
</organism>
<evidence type="ECO:0000256" key="1">
    <source>
        <dbReference type="ARBA" id="ARBA00006154"/>
    </source>
</evidence>
<comment type="caution">
    <text evidence="6">The sequence shown here is derived from an EMBL/GenBank/DDBJ whole genome shotgun (WGS) entry which is preliminary data.</text>
</comment>
<dbReference type="SUPFAM" id="SSF51569">
    <property type="entry name" value="Aldolase"/>
    <property type="match status" value="1"/>
</dbReference>
<dbReference type="AlphaFoldDB" id="A0A2T5BZL5"/>
<accession>A0A2T5BZL5</accession>
<dbReference type="OrthoDB" id="9804858at2"/>
<dbReference type="Pfam" id="PF00682">
    <property type="entry name" value="HMGL-like"/>
    <property type="match status" value="1"/>
</dbReference>
<gene>
    <name evidence="6" type="ORF">C8N47_11461</name>
</gene>
<keyword evidence="2 3" id="KW-0808">Transferase</keyword>
<dbReference type="InterPro" id="IPR054691">
    <property type="entry name" value="LeuA/HCS_post-cat"/>
</dbReference>
<comment type="similarity">
    <text evidence="1 3">Belongs to the alpha-IPM synthase/homocitrate synthase family.</text>
</comment>
<dbReference type="Gene3D" id="1.10.238.260">
    <property type="match status" value="1"/>
</dbReference>
<evidence type="ECO:0000259" key="5">
    <source>
        <dbReference type="PROSITE" id="PS50991"/>
    </source>
</evidence>
<proteinExistence type="inferred from homology"/>
<dbReference type="PROSITE" id="PS00815">
    <property type="entry name" value="AIPM_HOMOCIT_SYNTH_1"/>
    <property type="match status" value="1"/>
</dbReference>
<name>A0A2T5BZL5_9BACT</name>
<reference evidence="6 7" key="1">
    <citation type="submission" date="2018-04" db="EMBL/GenBank/DDBJ databases">
        <title>Genomic Encyclopedia of Archaeal and Bacterial Type Strains, Phase II (KMG-II): from individual species to whole genera.</title>
        <authorList>
            <person name="Goeker M."/>
        </authorList>
    </citation>
    <scope>NUCLEOTIDE SEQUENCE [LARGE SCALE GENOMIC DNA]</scope>
    <source>
        <strain evidence="6 7">DSM 28823</strain>
    </source>
</reference>
<dbReference type="PANTHER" id="PTHR42880:SF1">
    <property type="entry name" value="ISOPROPYLMALATE_HOMOCITRATE_CITRAMALATE SYNTHASE FAMILY PROTEIN"/>
    <property type="match status" value="1"/>
</dbReference>
<evidence type="ECO:0000313" key="6">
    <source>
        <dbReference type="EMBL" id="PTN07718.1"/>
    </source>
</evidence>
<evidence type="ECO:0000313" key="7">
    <source>
        <dbReference type="Proteomes" id="UP000243525"/>
    </source>
</evidence>
<dbReference type="InterPro" id="IPR000891">
    <property type="entry name" value="PYR_CT"/>
</dbReference>